<keyword evidence="2" id="KW-1185">Reference proteome</keyword>
<dbReference type="Proteomes" id="UP000814128">
    <property type="component" value="Unassembled WGS sequence"/>
</dbReference>
<dbReference type="EMBL" id="MU273542">
    <property type="protein sequence ID" value="KAI0032577.1"/>
    <property type="molecule type" value="Genomic_DNA"/>
</dbReference>
<gene>
    <name evidence="1" type="ORF">K488DRAFT_78409</name>
</gene>
<evidence type="ECO:0000313" key="1">
    <source>
        <dbReference type="EMBL" id="KAI0032577.1"/>
    </source>
</evidence>
<sequence length="476" mass="52344">MDNFTRLPTHRPLLARWISVLAISLGAVCSTCASSAAAFTEIPAAREFGVSQEITTLAVALFVFGLGLGPLISGPLSDVIGRRAVYLLSFSLFFALSWPVAFAPDIAVFLVFRFLTGFCASAFLSVAGGSVSDMFTNDEISTPLAVYTIAPFLSPELGPLYSGFVNQHINWRYTFHILTIFSFVTLIFLWLFVPESYVPVLLRQKVQEIRKKTKDANYYAPGVRDGPTFRQRLWKSLTTPFLIFIYEPMALLIGIWDSLILGIIYISFQAFPIVFRDAHGFSIQFVGLTFLGIMVGILGGLASQPLWNRFYKRRQEALDATDPPPELRLIVGQVGGVCAAASLFWLTFTTYRSVHWIVPIIASVPFGTSVYFIFTSSFTYLIIAYRPVAASALAGNASMRSMFAAGCSLYANAMFARLGTVGAMALLAGLTTLMVPLPFIFYRYGARFRAKSRFATPDAKAPGPKGAEMAMPPMTM</sequence>
<evidence type="ECO:0000313" key="2">
    <source>
        <dbReference type="Proteomes" id="UP000814128"/>
    </source>
</evidence>
<organism evidence="1 2">
    <name type="scientific">Vararia minispora EC-137</name>
    <dbReference type="NCBI Taxonomy" id="1314806"/>
    <lineage>
        <taxon>Eukaryota</taxon>
        <taxon>Fungi</taxon>
        <taxon>Dikarya</taxon>
        <taxon>Basidiomycota</taxon>
        <taxon>Agaricomycotina</taxon>
        <taxon>Agaricomycetes</taxon>
        <taxon>Russulales</taxon>
        <taxon>Lachnocladiaceae</taxon>
        <taxon>Vararia</taxon>
    </lineage>
</organism>
<proteinExistence type="predicted"/>
<accession>A0ACB8QLP6</accession>
<name>A0ACB8QLP6_9AGAM</name>
<reference evidence="1" key="1">
    <citation type="submission" date="2021-02" db="EMBL/GenBank/DDBJ databases">
        <authorList>
            <consortium name="DOE Joint Genome Institute"/>
            <person name="Ahrendt S."/>
            <person name="Looney B.P."/>
            <person name="Miyauchi S."/>
            <person name="Morin E."/>
            <person name="Drula E."/>
            <person name="Courty P.E."/>
            <person name="Chicoki N."/>
            <person name="Fauchery L."/>
            <person name="Kohler A."/>
            <person name="Kuo A."/>
            <person name="Labutti K."/>
            <person name="Pangilinan J."/>
            <person name="Lipzen A."/>
            <person name="Riley R."/>
            <person name="Andreopoulos W."/>
            <person name="He G."/>
            <person name="Johnson J."/>
            <person name="Barry K.W."/>
            <person name="Grigoriev I.V."/>
            <person name="Nagy L."/>
            <person name="Hibbett D."/>
            <person name="Henrissat B."/>
            <person name="Matheny P.B."/>
            <person name="Labbe J."/>
            <person name="Martin F."/>
        </authorList>
    </citation>
    <scope>NUCLEOTIDE SEQUENCE</scope>
    <source>
        <strain evidence="1">EC-137</strain>
    </source>
</reference>
<comment type="caution">
    <text evidence="1">The sequence shown here is derived from an EMBL/GenBank/DDBJ whole genome shotgun (WGS) entry which is preliminary data.</text>
</comment>
<protein>
    <submittedName>
        <fullName evidence="1">MFS general substrate transporter</fullName>
    </submittedName>
</protein>
<reference evidence="1" key="2">
    <citation type="journal article" date="2022" name="New Phytol.">
        <title>Evolutionary transition to the ectomycorrhizal habit in the genomes of a hyperdiverse lineage of mushroom-forming fungi.</title>
        <authorList>
            <person name="Looney B."/>
            <person name="Miyauchi S."/>
            <person name="Morin E."/>
            <person name="Drula E."/>
            <person name="Courty P.E."/>
            <person name="Kohler A."/>
            <person name="Kuo A."/>
            <person name="LaButti K."/>
            <person name="Pangilinan J."/>
            <person name="Lipzen A."/>
            <person name="Riley R."/>
            <person name="Andreopoulos W."/>
            <person name="He G."/>
            <person name="Johnson J."/>
            <person name="Nolan M."/>
            <person name="Tritt A."/>
            <person name="Barry K.W."/>
            <person name="Grigoriev I.V."/>
            <person name="Nagy L.G."/>
            <person name="Hibbett D."/>
            <person name="Henrissat B."/>
            <person name="Matheny P.B."/>
            <person name="Labbe J."/>
            <person name="Martin F.M."/>
        </authorList>
    </citation>
    <scope>NUCLEOTIDE SEQUENCE</scope>
    <source>
        <strain evidence="1">EC-137</strain>
    </source>
</reference>